<feature type="domain" description="Histone-binding protein RBBP4-like N-terminal" evidence="8">
    <location>
        <begin position="11"/>
        <end position="85"/>
    </location>
</feature>
<dbReference type="Pfam" id="PF00400">
    <property type="entry name" value="WD40"/>
    <property type="match status" value="1"/>
</dbReference>
<feature type="repeat" description="WD" evidence="7">
    <location>
        <begin position="213"/>
        <end position="255"/>
    </location>
</feature>
<evidence type="ECO:0000313" key="10">
    <source>
        <dbReference type="Proteomes" id="UP001255856"/>
    </source>
</evidence>
<dbReference type="Proteomes" id="UP001255856">
    <property type="component" value="Unassembled WGS sequence"/>
</dbReference>
<evidence type="ECO:0000256" key="5">
    <source>
        <dbReference type="ARBA" id="ARBA00022853"/>
    </source>
</evidence>
<dbReference type="EMBL" id="JASFZW010000013">
    <property type="protein sequence ID" value="KAK2075841.1"/>
    <property type="molecule type" value="Genomic_DNA"/>
</dbReference>
<keyword evidence="5" id="KW-0156">Chromatin regulator</keyword>
<keyword evidence="6" id="KW-0539">Nucleus</keyword>
<dbReference type="GO" id="GO:0006325">
    <property type="term" value="P:chromatin organization"/>
    <property type="evidence" value="ECO:0007669"/>
    <property type="project" value="UniProtKB-KW"/>
</dbReference>
<keyword evidence="3 7" id="KW-0853">WD repeat</keyword>
<dbReference type="InterPro" id="IPR036322">
    <property type="entry name" value="WD40_repeat_dom_sf"/>
</dbReference>
<dbReference type="PROSITE" id="PS00678">
    <property type="entry name" value="WD_REPEATS_1"/>
    <property type="match status" value="1"/>
</dbReference>
<accession>A0AAD9MLS3</accession>
<evidence type="ECO:0000259" key="8">
    <source>
        <dbReference type="Pfam" id="PF12265"/>
    </source>
</evidence>
<keyword evidence="10" id="KW-1185">Reference proteome</keyword>
<dbReference type="SUPFAM" id="SSF50978">
    <property type="entry name" value="WD40 repeat-like"/>
    <property type="match status" value="1"/>
</dbReference>
<keyword evidence="4" id="KW-0677">Repeat</keyword>
<evidence type="ECO:0000256" key="6">
    <source>
        <dbReference type="ARBA" id="ARBA00023242"/>
    </source>
</evidence>
<dbReference type="PANTHER" id="PTHR22850">
    <property type="entry name" value="WD40 REPEAT FAMILY"/>
    <property type="match status" value="1"/>
</dbReference>
<dbReference type="InterPro" id="IPR015943">
    <property type="entry name" value="WD40/YVTN_repeat-like_dom_sf"/>
</dbReference>
<dbReference type="Gene3D" id="2.130.10.10">
    <property type="entry name" value="YVTN repeat-like/Quinoprotein amine dehydrogenase"/>
    <property type="match status" value="2"/>
</dbReference>
<comment type="caution">
    <text evidence="9">The sequence shown here is derived from an EMBL/GenBank/DDBJ whole genome shotgun (WGS) entry which is preliminary data.</text>
</comment>
<dbReference type="SMART" id="SM00320">
    <property type="entry name" value="WD40"/>
    <property type="match status" value="3"/>
</dbReference>
<comment type="subcellular location">
    <subcellularLocation>
        <location evidence="1">Nucleus</location>
    </subcellularLocation>
</comment>
<evidence type="ECO:0000256" key="7">
    <source>
        <dbReference type="PROSITE-ProRule" id="PRU00221"/>
    </source>
</evidence>
<dbReference type="InterPro" id="IPR019775">
    <property type="entry name" value="WD40_repeat_CS"/>
</dbReference>
<name>A0AAD9MLS3_PROWI</name>
<gene>
    <name evidence="9" type="ORF">QBZ16_001582</name>
</gene>
<dbReference type="AlphaFoldDB" id="A0AAD9MLS3"/>
<dbReference type="InterPro" id="IPR022052">
    <property type="entry name" value="Histone-bd_RBBP4-like_N"/>
</dbReference>
<dbReference type="Pfam" id="PF12265">
    <property type="entry name" value="CAF1C_H4-bd"/>
    <property type="match status" value="1"/>
</dbReference>
<proteinExistence type="inferred from homology"/>
<protein>
    <recommendedName>
        <fullName evidence="8">Histone-binding protein RBBP4-like N-terminal domain-containing protein</fullName>
    </recommendedName>
</protein>
<dbReference type="InterPro" id="IPR050459">
    <property type="entry name" value="WD_repeat_RBAP46/RBAP48/MSI1"/>
</dbReference>
<evidence type="ECO:0000256" key="3">
    <source>
        <dbReference type="ARBA" id="ARBA00022574"/>
    </source>
</evidence>
<reference evidence="9" key="1">
    <citation type="submission" date="2021-01" db="EMBL/GenBank/DDBJ databases">
        <authorList>
            <person name="Eckstrom K.M.E."/>
        </authorList>
    </citation>
    <scope>NUCLEOTIDE SEQUENCE</scope>
    <source>
        <strain evidence="9">UVCC 0001</strain>
    </source>
</reference>
<dbReference type="GO" id="GO:0005634">
    <property type="term" value="C:nucleus"/>
    <property type="evidence" value="ECO:0007669"/>
    <property type="project" value="UniProtKB-SubCell"/>
</dbReference>
<sequence>MEAPPRLKLSDQYLAWKKVAPYLYDFLIHDKLTWGRLVPAEEYEASDAAAAPFPAGSYQRQQLFLSEQTDGSAANKLLILEAEVPRPRTATAAQVSGWSELEPSPLLLRDRVRALLLHPGEVNRLRELPTHPHVVVTATDGPEALVWNTRTQPPRVASGADDGGVLAWDLGTSLAAPGRGPARLAPTCERRGHTLRVEDVVWRPGSAAELASRAAGGGAVLRVEWSPQAEGVLATASDDGAVSIWDVRETAGRRASLGPPDKLELVFRHAGHRTPVVDFQWNPALPWTLMSVSDDAEDATGGGTLQLWRVSDLLTRPEEQALAELDQYRQYIGSGNLEDLDKIRAKASAGAR</sequence>
<evidence type="ECO:0000313" key="9">
    <source>
        <dbReference type="EMBL" id="KAK2075841.1"/>
    </source>
</evidence>
<evidence type="ECO:0000256" key="4">
    <source>
        <dbReference type="ARBA" id="ARBA00022737"/>
    </source>
</evidence>
<comment type="similarity">
    <text evidence="2">Belongs to the WD repeat RBAP46/RBAP48/MSI1 family.</text>
</comment>
<organism evidence="9 10">
    <name type="scientific">Prototheca wickerhamii</name>
    <dbReference type="NCBI Taxonomy" id="3111"/>
    <lineage>
        <taxon>Eukaryota</taxon>
        <taxon>Viridiplantae</taxon>
        <taxon>Chlorophyta</taxon>
        <taxon>core chlorophytes</taxon>
        <taxon>Trebouxiophyceae</taxon>
        <taxon>Chlorellales</taxon>
        <taxon>Chlorellaceae</taxon>
        <taxon>Prototheca</taxon>
    </lineage>
</organism>
<evidence type="ECO:0000256" key="2">
    <source>
        <dbReference type="ARBA" id="ARBA00009341"/>
    </source>
</evidence>
<dbReference type="InterPro" id="IPR001680">
    <property type="entry name" value="WD40_rpt"/>
</dbReference>
<dbReference type="PROSITE" id="PS50082">
    <property type="entry name" value="WD_REPEATS_2"/>
    <property type="match status" value="1"/>
</dbReference>
<evidence type="ECO:0000256" key="1">
    <source>
        <dbReference type="ARBA" id="ARBA00004123"/>
    </source>
</evidence>